<dbReference type="InterPro" id="IPR000086">
    <property type="entry name" value="NUDIX_hydrolase_dom"/>
</dbReference>
<gene>
    <name evidence="6" type="ORF">A9B99_20120</name>
</gene>
<dbReference type="Gene3D" id="3.90.79.10">
    <property type="entry name" value="Nucleoside Triphosphate Pyrophosphohydrolase"/>
    <property type="match status" value="1"/>
</dbReference>
<evidence type="ECO:0000256" key="1">
    <source>
        <dbReference type="ARBA" id="ARBA00001946"/>
    </source>
</evidence>
<dbReference type="Proteomes" id="UP000078225">
    <property type="component" value="Unassembled WGS sequence"/>
</dbReference>
<dbReference type="InterPro" id="IPR020476">
    <property type="entry name" value="Nudix_hydrolase"/>
</dbReference>
<dbReference type="AlphaFoldDB" id="A0A1B7L601"/>
<protein>
    <submittedName>
        <fullName evidence="6">DNA mismatch repair protein MutT</fullName>
    </submittedName>
</protein>
<organism evidence="6 7">
    <name type="scientific">Mangrovibacter phragmitis</name>
    <dbReference type="NCBI Taxonomy" id="1691903"/>
    <lineage>
        <taxon>Bacteria</taxon>
        <taxon>Pseudomonadati</taxon>
        <taxon>Pseudomonadota</taxon>
        <taxon>Gammaproteobacteria</taxon>
        <taxon>Enterobacterales</taxon>
        <taxon>Enterobacteriaceae</taxon>
        <taxon>Mangrovibacter</taxon>
    </lineage>
</organism>
<dbReference type="RefSeq" id="WP_064596510.1">
    <property type="nucleotide sequence ID" value="NZ_CP134782.1"/>
</dbReference>
<evidence type="ECO:0000259" key="5">
    <source>
        <dbReference type="PROSITE" id="PS51462"/>
    </source>
</evidence>
<dbReference type="PANTHER" id="PTHR43046:SF12">
    <property type="entry name" value="GDP-MANNOSE MANNOSYL HYDROLASE"/>
    <property type="match status" value="1"/>
</dbReference>
<dbReference type="OrthoDB" id="9761969at2"/>
<evidence type="ECO:0000313" key="7">
    <source>
        <dbReference type="Proteomes" id="UP000078225"/>
    </source>
</evidence>
<proteinExistence type="inferred from homology"/>
<dbReference type="InterPro" id="IPR020084">
    <property type="entry name" value="NUDIX_hydrolase_CS"/>
</dbReference>
<keyword evidence="2 4" id="KW-0378">Hydrolase</keyword>
<dbReference type="InterPro" id="IPR015797">
    <property type="entry name" value="NUDIX_hydrolase-like_dom_sf"/>
</dbReference>
<evidence type="ECO:0000256" key="3">
    <source>
        <dbReference type="ARBA" id="ARBA00022842"/>
    </source>
</evidence>
<accession>A0A1B7L601</accession>
<dbReference type="PROSITE" id="PS00893">
    <property type="entry name" value="NUDIX_BOX"/>
    <property type="match status" value="1"/>
</dbReference>
<comment type="similarity">
    <text evidence="4">Belongs to the Nudix hydrolase family.</text>
</comment>
<dbReference type="GO" id="GO:0016787">
    <property type="term" value="F:hydrolase activity"/>
    <property type="evidence" value="ECO:0007669"/>
    <property type="project" value="UniProtKB-KW"/>
</dbReference>
<dbReference type="CDD" id="cd04685">
    <property type="entry name" value="NUDIX_Hydrolase"/>
    <property type="match status" value="1"/>
</dbReference>
<keyword evidence="3" id="KW-0460">Magnesium</keyword>
<dbReference type="Pfam" id="PF00293">
    <property type="entry name" value="NUDIX"/>
    <property type="match status" value="1"/>
</dbReference>
<dbReference type="PROSITE" id="PS51462">
    <property type="entry name" value="NUDIX"/>
    <property type="match status" value="1"/>
</dbReference>
<feature type="domain" description="Nudix hydrolase" evidence="5">
    <location>
        <begin position="2"/>
        <end position="146"/>
    </location>
</feature>
<reference evidence="7" key="1">
    <citation type="submission" date="2016-05" db="EMBL/GenBank/DDBJ databases">
        <authorList>
            <person name="Behera P."/>
            <person name="Vaishampayan P."/>
            <person name="Singh N."/>
            <person name="Raina V."/>
            <person name="Suar M."/>
            <person name="Pattnaik A."/>
            <person name="Rastogi G."/>
        </authorList>
    </citation>
    <scope>NUCLEOTIDE SEQUENCE [LARGE SCALE GENOMIC DNA]</scope>
    <source>
        <strain evidence="7">MP23</strain>
    </source>
</reference>
<name>A0A1B7L601_9ENTR</name>
<dbReference type="SUPFAM" id="SSF55811">
    <property type="entry name" value="Nudix"/>
    <property type="match status" value="1"/>
</dbReference>
<dbReference type="STRING" id="1691903.A9B99_20120"/>
<comment type="cofactor">
    <cofactor evidence="1">
        <name>Mg(2+)</name>
        <dbReference type="ChEBI" id="CHEBI:18420"/>
    </cofactor>
</comment>
<sequence>MRTRPSARLLIINPAHQVLLFRFEHHDDALAGQGYWATPGGGVEDGESFAQAAVRELREETGMIRDTVGEPVAQSAFEMLLPSGERVLANERFFVIRAGNSEISHEGWSHHEQQVMKQHRWWSMQALAGSQEIIYPADIIQILSGAGVFPALGARQGE</sequence>
<comment type="caution">
    <text evidence="6">The sequence shown here is derived from an EMBL/GenBank/DDBJ whole genome shotgun (WGS) entry which is preliminary data.</text>
</comment>
<evidence type="ECO:0000256" key="2">
    <source>
        <dbReference type="ARBA" id="ARBA00022801"/>
    </source>
</evidence>
<dbReference type="PRINTS" id="PR00502">
    <property type="entry name" value="NUDIXFAMILY"/>
</dbReference>
<dbReference type="PANTHER" id="PTHR43046">
    <property type="entry name" value="GDP-MANNOSE MANNOSYL HYDROLASE"/>
    <property type="match status" value="1"/>
</dbReference>
<keyword evidence="7" id="KW-1185">Reference proteome</keyword>
<evidence type="ECO:0000313" key="6">
    <source>
        <dbReference type="EMBL" id="OAT77777.1"/>
    </source>
</evidence>
<evidence type="ECO:0000256" key="4">
    <source>
        <dbReference type="RuleBase" id="RU003476"/>
    </source>
</evidence>
<dbReference type="EMBL" id="LYRP01000005">
    <property type="protein sequence ID" value="OAT77777.1"/>
    <property type="molecule type" value="Genomic_DNA"/>
</dbReference>